<dbReference type="GO" id="GO:0005886">
    <property type="term" value="C:plasma membrane"/>
    <property type="evidence" value="ECO:0007669"/>
    <property type="project" value="TreeGrafter"/>
</dbReference>
<dbReference type="Proteomes" id="UP000887574">
    <property type="component" value="Unplaced"/>
</dbReference>
<accession>A0A915EV42</accession>
<sequence>MFYRYGRAVSKHPWPFVVLPLLFTLAMSTGFLHLESVTDAVYLFTPRNAPSKYERQAVHDLEVQITVRVKDENSNILSEQNADAVVALDRYIQEEVKVVHRNKTYRYTDLCLSRENQGCPGNKHVHIISKLHQHNVNISYPTVELGNARGYIGSSLGGVTAFYGKDNATMNLAGAKSWLMVYHLQFYPAEMLLLSGLWEKAFQKALEEYPENLTSLGPTFTRRRWPKSSKEMLTR</sequence>
<dbReference type="GO" id="GO:0018996">
    <property type="term" value="P:molting cycle, collagen and cuticulin-based cuticle"/>
    <property type="evidence" value="ECO:0007669"/>
    <property type="project" value="TreeGrafter"/>
</dbReference>
<protein>
    <submittedName>
        <fullName evidence="2">Uncharacterized protein</fullName>
    </submittedName>
</protein>
<dbReference type="GO" id="GO:0030659">
    <property type="term" value="C:cytoplasmic vesicle membrane"/>
    <property type="evidence" value="ECO:0007669"/>
    <property type="project" value="TreeGrafter"/>
</dbReference>
<evidence type="ECO:0000313" key="2">
    <source>
        <dbReference type="WBParaSite" id="jg9845"/>
    </source>
</evidence>
<dbReference type="PANTHER" id="PTHR10796:SF92">
    <property type="entry name" value="PATCHED-RELATED, ISOFORM A"/>
    <property type="match status" value="1"/>
</dbReference>
<dbReference type="GO" id="GO:0006897">
    <property type="term" value="P:endocytosis"/>
    <property type="evidence" value="ECO:0007669"/>
    <property type="project" value="TreeGrafter"/>
</dbReference>
<dbReference type="WBParaSite" id="jg9845">
    <property type="protein sequence ID" value="jg9845"/>
    <property type="gene ID" value="jg9845"/>
</dbReference>
<organism evidence="1 2">
    <name type="scientific">Ditylenchus dipsaci</name>
    <dbReference type="NCBI Taxonomy" id="166011"/>
    <lineage>
        <taxon>Eukaryota</taxon>
        <taxon>Metazoa</taxon>
        <taxon>Ecdysozoa</taxon>
        <taxon>Nematoda</taxon>
        <taxon>Chromadorea</taxon>
        <taxon>Rhabditida</taxon>
        <taxon>Tylenchina</taxon>
        <taxon>Tylenchomorpha</taxon>
        <taxon>Sphaerularioidea</taxon>
        <taxon>Anguinidae</taxon>
        <taxon>Anguininae</taxon>
        <taxon>Ditylenchus</taxon>
    </lineage>
</organism>
<dbReference type="PANTHER" id="PTHR10796">
    <property type="entry name" value="PATCHED-RELATED"/>
    <property type="match status" value="1"/>
</dbReference>
<keyword evidence="1" id="KW-1185">Reference proteome</keyword>
<evidence type="ECO:0000313" key="1">
    <source>
        <dbReference type="Proteomes" id="UP000887574"/>
    </source>
</evidence>
<reference evidence="2" key="1">
    <citation type="submission" date="2022-11" db="UniProtKB">
        <authorList>
            <consortium name="WormBaseParasite"/>
        </authorList>
    </citation>
    <scope>IDENTIFICATION</scope>
</reference>
<name>A0A915EV42_9BILA</name>
<dbReference type="AlphaFoldDB" id="A0A915EV42"/>
<dbReference type="InterPro" id="IPR051697">
    <property type="entry name" value="Patched_domain-protein"/>
</dbReference>
<proteinExistence type="predicted"/>